<dbReference type="PhylomeDB" id="A0A022QAS4"/>
<evidence type="ECO:0000313" key="4">
    <source>
        <dbReference type="Proteomes" id="UP000030748"/>
    </source>
</evidence>
<dbReference type="FunFam" id="1.25.40.10:FF:000344">
    <property type="entry name" value="Pentatricopeptide repeat-containing protein"/>
    <property type="match status" value="1"/>
</dbReference>
<dbReference type="Proteomes" id="UP000030748">
    <property type="component" value="Unassembled WGS sequence"/>
</dbReference>
<dbReference type="OMA" id="ACYINLL"/>
<dbReference type="EMBL" id="KI631864">
    <property type="protein sequence ID" value="EYU25777.1"/>
    <property type="molecule type" value="Genomic_DNA"/>
</dbReference>
<dbReference type="PANTHER" id="PTHR47926">
    <property type="entry name" value="PENTATRICOPEPTIDE REPEAT-CONTAINING PROTEIN"/>
    <property type="match status" value="1"/>
</dbReference>
<protein>
    <recommendedName>
        <fullName evidence="5">Pentacotripeptide-repeat region of PRORP domain-containing protein</fullName>
    </recommendedName>
</protein>
<dbReference type="InterPro" id="IPR011990">
    <property type="entry name" value="TPR-like_helical_dom_sf"/>
</dbReference>
<dbReference type="KEGG" id="egt:105970802"/>
<feature type="repeat" description="PPR" evidence="2">
    <location>
        <begin position="325"/>
        <end position="360"/>
    </location>
</feature>
<feature type="repeat" description="PPR" evidence="2">
    <location>
        <begin position="122"/>
        <end position="156"/>
    </location>
</feature>
<dbReference type="InterPro" id="IPR046960">
    <property type="entry name" value="PPR_At4g14850-like_plant"/>
</dbReference>
<feature type="repeat" description="PPR" evidence="2">
    <location>
        <begin position="428"/>
        <end position="462"/>
    </location>
</feature>
<keyword evidence="1" id="KW-0677">Repeat</keyword>
<dbReference type="STRING" id="4155.A0A022QAS4"/>
<dbReference type="Pfam" id="PF20431">
    <property type="entry name" value="E_motif"/>
    <property type="match status" value="1"/>
</dbReference>
<dbReference type="GO" id="GO:0099402">
    <property type="term" value="P:plant organ development"/>
    <property type="evidence" value="ECO:0007669"/>
    <property type="project" value="UniProtKB-ARBA"/>
</dbReference>
<reference evidence="3 4" key="1">
    <citation type="journal article" date="2013" name="Proc. Natl. Acad. Sci. U.S.A.">
        <title>Fine-scale variation in meiotic recombination in Mimulus inferred from population shotgun sequencing.</title>
        <authorList>
            <person name="Hellsten U."/>
            <person name="Wright K.M."/>
            <person name="Jenkins J."/>
            <person name="Shu S."/>
            <person name="Yuan Y."/>
            <person name="Wessler S.R."/>
            <person name="Schmutz J."/>
            <person name="Willis J.H."/>
            <person name="Rokhsar D.S."/>
        </authorList>
    </citation>
    <scope>NUCLEOTIDE SEQUENCE [LARGE SCALE GENOMIC DNA]</scope>
    <source>
        <strain evidence="4">cv. DUN x IM62</strain>
    </source>
</reference>
<dbReference type="PROSITE" id="PS51375">
    <property type="entry name" value="PPR"/>
    <property type="match status" value="4"/>
</dbReference>
<dbReference type="OrthoDB" id="1871818at2759"/>
<name>A0A022QAS4_ERYGU</name>
<sequence length="607" mass="67933">MHNLVIKRCASTTSAGAAIALLDSKIKRLVSERLYDEALNFYAQHIHPLQLNTNTAFVLPSITKACAHSQSHQILGLQIHCNVLKNGFDAEFTISNSLLSMYAKFSETGSARKVFDEMPSRDTISWNSMINCYTHNGFLLEALNTFRAMYTHGFVPKPELVASCLSTCIKSENWRLGRAIHALVFLDERIECTSFVATSLVNFYWKLDNSDAAFRVFDGIVERNEVSWTAMITGCIEDRDYIKAFAFFRMMQCEDIKPNKVTLVSILPACAELHSISLGEEIHGYAFRHGYDLDARFLSALLHMYCKFGALHIAKLIFDRSLKKEIVMWSSMIAGYSHDKDSARQAIKLFNEMQMDGIQPNSVTLLALISACNNLLSVTDGSGVHGYGLKSGLATTHVEVQNALIDMYYKCGSFQDSVKVFDEMPTRDCISWSSLISAYGLYGYAEEALKLFYKMKSSGLIKADGVIYLAVLSTCNHAGFVEEGQTIFNEALEDVNVSLTMEHYACYIDLLARAGELEVAYDVLCGMRFKPSSRILSSLVSACKNHGRLDIAESLVHVLVGIEPENAANYTLLSIVYAECNNWSGVEEVRRLMKDRELKKNPSYSKI</sequence>
<evidence type="ECO:0008006" key="5">
    <source>
        <dbReference type="Google" id="ProtNLM"/>
    </source>
</evidence>
<evidence type="ECO:0000313" key="3">
    <source>
        <dbReference type="EMBL" id="EYU25777.1"/>
    </source>
</evidence>
<dbReference type="InterPro" id="IPR002885">
    <property type="entry name" value="PPR_rpt"/>
</dbReference>
<dbReference type="Pfam" id="PF01535">
    <property type="entry name" value="PPR"/>
    <property type="match status" value="4"/>
</dbReference>
<evidence type="ECO:0000256" key="2">
    <source>
        <dbReference type="PROSITE-ProRule" id="PRU00708"/>
    </source>
</evidence>
<dbReference type="eggNOG" id="KOG4197">
    <property type="taxonomic scope" value="Eukaryota"/>
</dbReference>
<dbReference type="FunFam" id="1.25.40.10:FF:000158">
    <property type="entry name" value="pentatricopeptide repeat-containing protein At2g33680"/>
    <property type="match status" value="1"/>
</dbReference>
<dbReference type="Gene3D" id="1.25.40.10">
    <property type="entry name" value="Tetratricopeptide repeat domain"/>
    <property type="match status" value="4"/>
</dbReference>
<dbReference type="PANTHER" id="PTHR47926:SF347">
    <property type="entry name" value="PENTATRICOPEPTIDE REPEAT-CONTAINING PROTEIN"/>
    <property type="match status" value="1"/>
</dbReference>
<accession>A0A022QAS4</accession>
<feature type="repeat" description="PPR" evidence="2">
    <location>
        <begin position="224"/>
        <end position="258"/>
    </location>
</feature>
<keyword evidence="4" id="KW-1185">Reference proteome</keyword>
<dbReference type="GO" id="GO:0009451">
    <property type="term" value="P:RNA modification"/>
    <property type="evidence" value="ECO:0000318"/>
    <property type="project" value="GO_Central"/>
</dbReference>
<organism evidence="3 4">
    <name type="scientific">Erythranthe guttata</name>
    <name type="common">Yellow monkey flower</name>
    <name type="synonym">Mimulus guttatus</name>
    <dbReference type="NCBI Taxonomy" id="4155"/>
    <lineage>
        <taxon>Eukaryota</taxon>
        <taxon>Viridiplantae</taxon>
        <taxon>Streptophyta</taxon>
        <taxon>Embryophyta</taxon>
        <taxon>Tracheophyta</taxon>
        <taxon>Spermatophyta</taxon>
        <taxon>Magnoliopsida</taxon>
        <taxon>eudicotyledons</taxon>
        <taxon>Gunneridae</taxon>
        <taxon>Pentapetalae</taxon>
        <taxon>asterids</taxon>
        <taxon>lamiids</taxon>
        <taxon>Lamiales</taxon>
        <taxon>Phrymaceae</taxon>
        <taxon>Erythranthe</taxon>
    </lineage>
</organism>
<proteinExistence type="predicted"/>
<gene>
    <name evidence="3" type="ORF">MIMGU_mgv1a021670mg</name>
</gene>
<dbReference type="InterPro" id="IPR046848">
    <property type="entry name" value="E_motif"/>
</dbReference>
<dbReference type="GO" id="GO:0003723">
    <property type="term" value="F:RNA binding"/>
    <property type="evidence" value="ECO:0000318"/>
    <property type="project" value="GO_Central"/>
</dbReference>
<dbReference type="AlphaFoldDB" id="A0A022QAS4"/>
<evidence type="ECO:0000256" key="1">
    <source>
        <dbReference type="ARBA" id="ARBA00022737"/>
    </source>
</evidence>
<dbReference type="Pfam" id="PF13041">
    <property type="entry name" value="PPR_2"/>
    <property type="match status" value="2"/>
</dbReference>
<dbReference type="NCBIfam" id="TIGR00756">
    <property type="entry name" value="PPR"/>
    <property type="match status" value="5"/>
</dbReference>